<reference evidence="3" key="1">
    <citation type="journal article" date="2019" name="Int. J. Syst. Evol. Microbiol.">
        <title>The Global Catalogue of Microorganisms (GCM) 10K type strain sequencing project: providing services to taxonomists for standard genome sequencing and annotation.</title>
        <authorList>
            <consortium name="The Broad Institute Genomics Platform"/>
            <consortium name="The Broad Institute Genome Sequencing Center for Infectious Disease"/>
            <person name="Wu L."/>
            <person name="Ma J."/>
        </authorList>
    </citation>
    <scope>NUCLEOTIDE SEQUENCE [LARGE SCALE GENOMIC DNA]</scope>
    <source>
        <strain evidence="3">JCM 3369</strain>
    </source>
</reference>
<evidence type="ECO:0000256" key="1">
    <source>
        <dbReference type="ARBA" id="ARBA00022833"/>
    </source>
</evidence>
<keyword evidence="2" id="KW-0378">Hydrolase</keyword>
<dbReference type="EMBL" id="JBHSXS010000067">
    <property type="protein sequence ID" value="MFC6887055.1"/>
    <property type="molecule type" value="Genomic_DNA"/>
</dbReference>
<keyword evidence="3" id="KW-1185">Reference proteome</keyword>
<dbReference type="PANTHER" id="PTHR12993:SF28">
    <property type="entry name" value="LMBE FAMILY PROTEIN"/>
    <property type="match status" value="1"/>
</dbReference>
<accession>A0ABW2D1D9</accession>
<evidence type="ECO:0000313" key="2">
    <source>
        <dbReference type="EMBL" id="MFC6887055.1"/>
    </source>
</evidence>
<comment type="caution">
    <text evidence="2">The sequence shown here is derived from an EMBL/GenBank/DDBJ whole genome shotgun (WGS) entry which is preliminary data.</text>
</comment>
<gene>
    <name evidence="2" type="ORF">ACFQKB_45330</name>
</gene>
<dbReference type="RefSeq" id="WP_160822726.1">
    <property type="nucleotide sequence ID" value="NZ_JBHSXE010000001.1"/>
</dbReference>
<dbReference type="InterPro" id="IPR024078">
    <property type="entry name" value="LmbE-like_dom_sf"/>
</dbReference>
<keyword evidence="1" id="KW-0862">Zinc</keyword>
<evidence type="ECO:0000313" key="3">
    <source>
        <dbReference type="Proteomes" id="UP001596380"/>
    </source>
</evidence>
<dbReference type="Gene3D" id="3.40.50.10320">
    <property type="entry name" value="LmbE-like"/>
    <property type="match status" value="1"/>
</dbReference>
<name>A0ABW2D1D9_9ACTN</name>
<sequence>MTTDDDWSRHGRVLVVTAHPDDPEFHFGATVARLVGSGAEVFYAICSDGSRGVADPRPSDLEVAALRAREQREAAAVLGVREVAFLGLPDGGLTPGPALREAIARQIRRYRPSLLLTHFPRRVLNLPVEASHPDHVAVGEAALDAATLDAGSPRAFPEMLGEGLEPHRVAEVWLPGYERPDLFVDATAFMDKKTEAILCHRSQLGDGDPAEPPAWVGEWMRGVGAGCGYEYAEHFRRITL</sequence>
<protein>
    <submittedName>
        <fullName evidence="2">PIG-L deacetylase family protein</fullName>
        <ecNumber evidence="2">3.5.1.-</ecNumber>
    </submittedName>
</protein>
<dbReference type="InterPro" id="IPR003737">
    <property type="entry name" value="GlcNAc_PI_deacetylase-related"/>
</dbReference>
<dbReference type="Pfam" id="PF02585">
    <property type="entry name" value="PIG-L"/>
    <property type="match status" value="1"/>
</dbReference>
<dbReference type="SUPFAM" id="SSF102588">
    <property type="entry name" value="LmbE-like"/>
    <property type="match status" value="1"/>
</dbReference>
<dbReference type="EC" id="3.5.1.-" evidence="2"/>
<proteinExistence type="predicted"/>
<organism evidence="2 3">
    <name type="scientific">Actinomadura yumaensis</name>
    <dbReference type="NCBI Taxonomy" id="111807"/>
    <lineage>
        <taxon>Bacteria</taxon>
        <taxon>Bacillati</taxon>
        <taxon>Actinomycetota</taxon>
        <taxon>Actinomycetes</taxon>
        <taxon>Streptosporangiales</taxon>
        <taxon>Thermomonosporaceae</taxon>
        <taxon>Actinomadura</taxon>
    </lineage>
</organism>
<dbReference type="GO" id="GO:0016787">
    <property type="term" value="F:hydrolase activity"/>
    <property type="evidence" value="ECO:0007669"/>
    <property type="project" value="UniProtKB-KW"/>
</dbReference>
<dbReference type="PANTHER" id="PTHR12993">
    <property type="entry name" value="N-ACETYLGLUCOSAMINYL-PHOSPHATIDYLINOSITOL DE-N-ACETYLASE-RELATED"/>
    <property type="match status" value="1"/>
</dbReference>
<dbReference type="Proteomes" id="UP001596380">
    <property type="component" value="Unassembled WGS sequence"/>
</dbReference>